<comment type="similarity">
    <text evidence="2 8">Belongs to the 4-toluene sulfonate uptake permease (TSUP) (TC 2.A.102) family.</text>
</comment>
<comment type="subcellular location">
    <subcellularLocation>
        <location evidence="1 8">Cell membrane</location>
        <topology evidence="1 8">Multi-pass membrane protein</topology>
    </subcellularLocation>
</comment>
<keyword evidence="5 8" id="KW-0812">Transmembrane</keyword>
<keyword evidence="3" id="KW-0813">Transport</keyword>
<evidence type="ECO:0000256" key="7">
    <source>
        <dbReference type="ARBA" id="ARBA00023136"/>
    </source>
</evidence>
<sequence>MELIELFALGFAVYVVASAVQAAVGFGMTVVAVPVLIPLVGAVPAVVSSVLVSLALCGRVWWRERAHVDTVLTRRLSLPALLGLPAGAALLLAVSERQLALLVAAAMLLGVIVVAAVERPRIGPFGQRIGGLASGALLTSTGLNGPALVLTVQGTDLEPRQQRATLQAAFVVQDVVALGLFLALGQVGQTALVIGVAGALGAPLGWLIGDKVFSRLSPRRFRRAVQATLAVSALGSIYSATK</sequence>
<feature type="transmembrane region" description="Helical" evidence="8">
    <location>
        <begin position="191"/>
        <end position="209"/>
    </location>
</feature>
<accession>A0ABN1TVA7</accession>
<dbReference type="EMBL" id="BAAALG010000010">
    <property type="protein sequence ID" value="GAA1104571.1"/>
    <property type="molecule type" value="Genomic_DNA"/>
</dbReference>
<dbReference type="Proteomes" id="UP001501581">
    <property type="component" value="Unassembled WGS sequence"/>
</dbReference>
<reference evidence="9 10" key="1">
    <citation type="journal article" date="2019" name="Int. J. Syst. Evol. Microbiol.">
        <title>The Global Catalogue of Microorganisms (GCM) 10K type strain sequencing project: providing services to taxonomists for standard genome sequencing and annotation.</title>
        <authorList>
            <consortium name="The Broad Institute Genomics Platform"/>
            <consortium name="The Broad Institute Genome Sequencing Center for Infectious Disease"/>
            <person name="Wu L."/>
            <person name="Ma J."/>
        </authorList>
    </citation>
    <scope>NUCLEOTIDE SEQUENCE [LARGE SCALE GENOMIC DNA]</scope>
    <source>
        <strain evidence="9 10">JCM 13008</strain>
    </source>
</reference>
<evidence type="ECO:0000256" key="6">
    <source>
        <dbReference type="ARBA" id="ARBA00022989"/>
    </source>
</evidence>
<protein>
    <recommendedName>
        <fullName evidence="8">Probable membrane transporter protein</fullName>
    </recommendedName>
</protein>
<dbReference type="InterPro" id="IPR002781">
    <property type="entry name" value="TM_pro_TauE-like"/>
</dbReference>
<feature type="transmembrane region" description="Helical" evidence="8">
    <location>
        <begin position="129"/>
        <end position="152"/>
    </location>
</feature>
<keyword evidence="10" id="KW-1185">Reference proteome</keyword>
<dbReference type="PANTHER" id="PTHR30269:SF37">
    <property type="entry name" value="MEMBRANE TRANSPORTER PROTEIN"/>
    <property type="match status" value="1"/>
</dbReference>
<keyword evidence="7 8" id="KW-0472">Membrane</keyword>
<feature type="transmembrane region" description="Helical" evidence="8">
    <location>
        <begin position="76"/>
        <end position="93"/>
    </location>
</feature>
<gene>
    <name evidence="9" type="ORF">GCM10009668_24760</name>
</gene>
<feature type="transmembrane region" description="Helical" evidence="8">
    <location>
        <begin position="32"/>
        <end position="56"/>
    </location>
</feature>
<dbReference type="RefSeq" id="WP_343994838.1">
    <property type="nucleotide sequence ID" value="NZ_BAAALG010000010.1"/>
</dbReference>
<evidence type="ECO:0000256" key="2">
    <source>
        <dbReference type="ARBA" id="ARBA00009142"/>
    </source>
</evidence>
<keyword evidence="6 8" id="KW-1133">Transmembrane helix</keyword>
<evidence type="ECO:0000256" key="1">
    <source>
        <dbReference type="ARBA" id="ARBA00004651"/>
    </source>
</evidence>
<evidence type="ECO:0000256" key="4">
    <source>
        <dbReference type="ARBA" id="ARBA00022475"/>
    </source>
</evidence>
<dbReference type="PANTHER" id="PTHR30269">
    <property type="entry name" value="TRANSMEMBRANE PROTEIN YFCA"/>
    <property type="match status" value="1"/>
</dbReference>
<dbReference type="Pfam" id="PF01925">
    <property type="entry name" value="TauE"/>
    <property type="match status" value="1"/>
</dbReference>
<evidence type="ECO:0000313" key="9">
    <source>
        <dbReference type="EMBL" id="GAA1104571.1"/>
    </source>
</evidence>
<name>A0ABN1TVA7_9ACTN</name>
<dbReference type="InterPro" id="IPR052017">
    <property type="entry name" value="TSUP"/>
</dbReference>
<feature type="transmembrane region" description="Helical" evidence="8">
    <location>
        <begin position="99"/>
        <end position="117"/>
    </location>
</feature>
<evidence type="ECO:0000313" key="10">
    <source>
        <dbReference type="Proteomes" id="UP001501581"/>
    </source>
</evidence>
<keyword evidence="4 8" id="KW-1003">Cell membrane</keyword>
<evidence type="ECO:0000256" key="3">
    <source>
        <dbReference type="ARBA" id="ARBA00022448"/>
    </source>
</evidence>
<comment type="caution">
    <text evidence="9">The sequence shown here is derived from an EMBL/GenBank/DDBJ whole genome shotgun (WGS) entry which is preliminary data.</text>
</comment>
<evidence type="ECO:0000256" key="5">
    <source>
        <dbReference type="ARBA" id="ARBA00022692"/>
    </source>
</evidence>
<proteinExistence type="inferred from homology"/>
<evidence type="ECO:0000256" key="8">
    <source>
        <dbReference type="RuleBase" id="RU363041"/>
    </source>
</evidence>
<organism evidence="9 10">
    <name type="scientific">Nocardioides dubius</name>
    <dbReference type="NCBI Taxonomy" id="317019"/>
    <lineage>
        <taxon>Bacteria</taxon>
        <taxon>Bacillati</taxon>
        <taxon>Actinomycetota</taxon>
        <taxon>Actinomycetes</taxon>
        <taxon>Propionibacteriales</taxon>
        <taxon>Nocardioidaceae</taxon>
        <taxon>Nocardioides</taxon>
    </lineage>
</organism>